<dbReference type="Proteomes" id="UP001215151">
    <property type="component" value="Unassembled WGS sequence"/>
</dbReference>
<evidence type="ECO:0000256" key="1">
    <source>
        <dbReference type="SAM" id="MobiDB-lite"/>
    </source>
</evidence>
<proteinExistence type="predicted"/>
<feature type="region of interest" description="Disordered" evidence="1">
    <location>
        <begin position="118"/>
        <end position="139"/>
    </location>
</feature>
<comment type="caution">
    <text evidence="2">The sequence shown here is derived from an EMBL/GenBank/DDBJ whole genome shotgun (WGS) entry which is preliminary data.</text>
</comment>
<gene>
    <name evidence="2" type="ORF">ONZ51_g11285</name>
</gene>
<feature type="compositionally biased region" description="Pro residues" evidence="1">
    <location>
        <begin position="124"/>
        <end position="135"/>
    </location>
</feature>
<organism evidence="2 3">
    <name type="scientific">Trametes cubensis</name>
    <dbReference type="NCBI Taxonomy" id="1111947"/>
    <lineage>
        <taxon>Eukaryota</taxon>
        <taxon>Fungi</taxon>
        <taxon>Dikarya</taxon>
        <taxon>Basidiomycota</taxon>
        <taxon>Agaricomycotina</taxon>
        <taxon>Agaricomycetes</taxon>
        <taxon>Polyporales</taxon>
        <taxon>Polyporaceae</taxon>
        <taxon>Trametes</taxon>
    </lineage>
</organism>
<name>A0AAD7THY7_9APHY</name>
<protein>
    <submittedName>
        <fullName evidence="2">Uncharacterized protein</fullName>
    </submittedName>
</protein>
<feature type="region of interest" description="Disordered" evidence="1">
    <location>
        <begin position="172"/>
        <end position="216"/>
    </location>
</feature>
<dbReference type="EMBL" id="JAPEVG010000520">
    <property type="protein sequence ID" value="KAJ8461835.1"/>
    <property type="molecule type" value="Genomic_DNA"/>
</dbReference>
<reference evidence="2" key="1">
    <citation type="submission" date="2022-11" db="EMBL/GenBank/DDBJ databases">
        <title>Genome Sequence of Cubamyces cubensis.</title>
        <authorList>
            <person name="Buettner E."/>
        </authorList>
    </citation>
    <scope>NUCLEOTIDE SEQUENCE</scope>
    <source>
        <strain evidence="2">MPL-01</strain>
    </source>
</reference>
<evidence type="ECO:0000313" key="2">
    <source>
        <dbReference type="EMBL" id="KAJ8461835.1"/>
    </source>
</evidence>
<accession>A0AAD7THY7</accession>
<feature type="compositionally biased region" description="Basic and acidic residues" evidence="1">
    <location>
        <begin position="203"/>
        <end position="216"/>
    </location>
</feature>
<dbReference type="AlphaFoldDB" id="A0AAD7THY7"/>
<keyword evidence="3" id="KW-1185">Reference proteome</keyword>
<feature type="compositionally biased region" description="Polar residues" evidence="1">
    <location>
        <begin position="188"/>
        <end position="202"/>
    </location>
</feature>
<sequence>MDIVFSNTFTKDWTDIVKRYERILDEADRAATQIVAVLKLLYVVRERKTATLGQIVEELTELRTQLEPRLYDVKSTAVVLKGDVEAFYQRVQKVPDDRSADTTCSSKNYHADSKPHVYEFVFDSPPPPPPPPPETPTSTHRVHWICTKLLKILDFLLSRLCIRITRRKGVKDKTQDGSEATVDVQEAPNPSTDSATPLSSSKISDDTSNNRREPSYKDIAETETVILLESLKEVLAGIEKQTSKLDAFPQLAQRLQSTIDAYVTVINGFGKDEPQQTLREARPRSGELARNLNDWESVPAHEVSSFGSAFAISEQ</sequence>
<evidence type="ECO:0000313" key="3">
    <source>
        <dbReference type="Proteomes" id="UP001215151"/>
    </source>
</evidence>